<feature type="coiled-coil region" evidence="2">
    <location>
        <begin position="423"/>
        <end position="639"/>
    </location>
</feature>
<feature type="compositionally biased region" description="Basic and acidic residues" evidence="3">
    <location>
        <begin position="998"/>
        <end position="1007"/>
    </location>
</feature>
<feature type="region of interest" description="Disordered" evidence="3">
    <location>
        <begin position="972"/>
        <end position="1022"/>
    </location>
</feature>
<name>A0A7S3Z4B4_9EUKA</name>
<feature type="compositionally biased region" description="Basic and acidic residues" evidence="3">
    <location>
        <begin position="972"/>
        <end position="991"/>
    </location>
</feature>
<accession>A0A7S3Z4B4</accession>
<dbReference type="CDD" id="cd00051">
    <property type="entry name" value="EFh"/>
    <property type="match status" value="1"/>
</dbReference>
<dbReference type="Gene3D" id="1.10.287.1490">
    <property type="match status" value="1"/>
</dbReference>
<sequence length="1049" mass="118730">MRRNQSKGRSTSRGGSNKRDKSPIRGANPKLARALSRQKSLKSRISNANPLVDTPGGTGPPANTSEGKTSAIPQLDTSEDSGGFGRLTEYERSVVGSIVSKWSRTIEAFRAIDSNKDGHITFREFHRGLSESLGADVVTPEVTHNIWKLIDTENTGVITYKDFKRTFSIFAKDFKNFKQGNKPSREDELKSTIYAVQKMSPRSFHLEKAKLFIQFKNTLQELESTKESLEGALLNIAELENKMKADKRIADERFILSRDSHRQTNVKLEKTKKRLQQSEAKKQTLVEDLRKASEVAKSIEARSKQLQQELKASDVEKAKLKQKLDSERRASDETIKTAEERIKNVEAECKSLKEKFDAEKEKVNAAENEADTLRYHLQMQNEEIVRSDKKLKELEQKAVVAAESLSARIRDLEAISAKHHGEAEKNAKAKDELALELSDAKDELAEARAEIERSLKDHEASKAKLAQAQQAESKLKEELDSLAEKITNQRDTHLQEIKDLKEQLRQAKEDAANGSSQQAIKEAAEKKEAELNAQVTKAFREFQVLKTAYDKLKTQHDATSKLVKAYEDQLKQRATEIEEQGTKITLLEKATEAHADKERDLEAKLRAYAGDLAEKDEALQTLEGNHAKASEELEILKSSTSYAEMKLREKEKEAFEVKALMDRQIAQAKDESTKKTADLTAAMRSADEKIAAFRTELRNLQVLLKSTEKSRDDFESRARTAEEKVERHVDRAARVEKELSDTLVRVVELKSQLSQSEDASKSQILAAKNRVSDLREEVQSLRESLGGMEASRGDLKKRAIFAEKKCEKTEAELQIANGTLEVLERRTKTMLSQIDLLESRALTAEKKSEASARHLSDLESRLADTELRVKEKSALVEQLQKQLAAATSKKADPVTPAKSEKEREDKRSTEAQIARDNVEKDIKSLRRQLKLAKTELRREQDAHSTLKWKMEGEEKELRKKCQELKRAEEKIKAMEEDERRKLDSNDHDHSTRRALLRGRRDPEDEKGHKKKKTGCGPRGPRGMCLGCAFMPAVSDGRDDDDYVDDWGDP</sequence>
<evidence type="ECO:0000313" key="5">
    <source>
        <dbReference type="EMBL" id="CAE0671127.1"/>
    </source>
</evidence>
<keyword evidence="1" id="KW-0106">Calcium</keyword>
<feature type="coiled-coil region" evidence="2">
    <location>
        <begin position="683"/>
        <end position="738"/>
    </location>
</feature>
<keyword evidence="2" id="KW-0175">Coiled coil</keyword>
<dbReference type="PROSITE" id="PS50222">
    <property type="entry name" value="EF_HAND_2"/>
    <property type="match status" value="2"/>
</dbReference>
<dbReference type="GO" id="GO:0005509">
    <property type="term" value="F:calcium ion binding"/>
    <property type="evidence" value="ECO:0007669"/>
    <property type="project" value="InterPro"/>
</dbReference>
<feature type="domain" description="EF-hand" evidence="4">
    <location>
        <begin position="138"/>
        <end position="173"/>
    </location>
</feature>
<dbReference type="SUPFAM" id="SSF57997">
    <property type="entry name" value="Tropomyosin"/>
    <property type="match status" value="1"/>
</dbReference>
<reference evidence="5" key="1">
    <citation type="submission" date="2021-01" db="EMBL/GenBank/DDBJ databases">
        <authorList>
            <person name="Corre E."/>
            <person name="Pelletier E."/>
            <person name="Niang G."/>
            <person name="Scheremetjew M."/>
            <person name="Finn R."/>
            <person name="Kale V."/>
            <person name="Holt S."/>
            <person name="Cochrane G."/>
            <person name="Meng A."/>
            <person name="Brown T."/>
            <person name="Cohen L."/>
        </authorList>
    </citation>
    <scope>NUCLEOTIDE SEQUENCE</scope>
    <source>
        <strain evidence="5">CCCM811</strain>
    </source>
</reference>
<evidence type="ECO:0000256" key="1">
    <source>
        <dbReference type="ARBA" id="ARBA00022837"/>
    </source>
</evidence>
<feature type="compositionally biased region" description="Basic and acidic residues" evidence="3">
    <location>
        <begin position="898"/>
        <end position="909"/>
    </location>
</feature>
<dbReference type="EMBL" id="HBIV01031918">
    <property type="protein sequence ID" value="CAE0671127.1"/>
    <property type="molecule type" value="Transcribed_RNA"/>
</dbReference>
<dbReference type="AlphaFoldDB" id="A0A7S3Z4B4"/>
<feature type="coiled-coil region" evidence="2">
    <location>
        <begin position="212"/>
        <end position="397"/>
    </location>
</feature>
<dbReference type="PROSITE" id="PS00018">
    <property type="entry name" value="EF_HAND_1"/>
    <property type="match status" value="1"/>
</dbReference>
<feature type="region of interest" description="Disordered" evidence="3">
    <location>
        <begin position="883"/>
        <end position="914"/>
    </location>
</feature>
<feature type="domain" description="EF-hand" evidence="4">
    <location>
        <begin position="100"/>
        <end position="135"/>
    </location>
</feature>
<protein>
    <recommendedName>
        <fullName evidence="4">EF-hand domain-containing protein</fullName>
    </recommendedName>
</protein>
<proteinExistence type="predicted"/>
<dbReference type="InterPro" id="IPR002048">
    <property type="entry name" value="EF_hand_dom"/>
</dbReference>
<organism evidence="5">
    <name type="scientific">Lotharella globosa</name>
    <dbReference type="NCBI Taxonomy" id="91324"/>
    <lineage>
        <taxon>Eukaryota</taxon>
        <taxon>Sar</taxon>
        <taxon>Rhizaria</taxon>
        <taxon>Cercozoa</taxon>
        <taxon>Chlorarachniophyceae</taxon>
        <taxon>Lotharella</taxon>
    </lineage>
</organism>
<dbReference type="Pfam" id="PF13499">
    <property type="entry name" value="EF-hand_7"/>
    <property type="match status" value="1"/>
</dbReference>
<dbReference type="SMART" id="SM00054">
    <property type="entry name" value="EFh"/>
    <property type="match status" value="2"/>
</dbReference>
<evidence type="ECO:0000256" key="3">
    <source>
        <dbReference type="SAM" id="MobiDB-lite"/>
    </source>
</evidence>
<feature type="compositionally biased region" description="Polar residues" evidence="3">
    <location>
        <begin position="61"/>
        <end position="76"/>
    </location>
</feature>
<dbReference type="InterPro" id="IPR011992">
    <property type="entry name" value="EF-hand-dom_pair"/>
</dbReference>
<evidence type="ECO:0000259" key="4">
    <source>
        <dbReference type="PROSITE" id="PS50222"/>
    </source>
</evidence>
<evidence type="ECO:0000256" key="2">
    <source>
        <dbReference type="SAM" id="Coils"/>
    </source>
</evidence>
<feature type="region of interest" description="Disordered" evidence="3">
    <location>
        <begin position="1"/>
        <end position="84"/>
    </location>
</feature>
<dbReference type="SUPFAM" id="SSF47473">
    <property type="entry name" value="EF-hand"/>
    <property type="match status" value="1"/>
</dbReference>
<dbReference type="Gene3D" id="1.10.238.10">
    <property type="entry name" value="EF-hand"/>
    <property type="match status" value="1"/>
</dbReference>
<dbReference type="InterPro" id="IPR018247">
    <property type="entry name" value="EF_Hand_1_Ca_BS"/>
</dbReference>
<gene>
    <name evidence="5" type="ORF">LGLO00237_LOCUS22770</name>
</gene>